<dbReference type="EMBL" id="CP071872">
    <property type="protein sequence ID" value="UNM13438.1"/>
    <property type="molecule type" value="Genomic_DNA"/>
</dbReference>
<gene>
    <name evidence="3" type="ORF">J4032_19845</name>
</gene>
<dbReference type="PANTHER" id="PTHR30620">
    <property type="entry name" value="PERIPLASMIC BETA-GLUCOSIDASE-RELATED"/>
    <property type="match status" value="1"/>
</dbReference>
<dbReference type="Pfam" id="PF01915">
    <property type="entry name" value="Glyco_hydro_3_C"/>
    <property type="match status" value="1"/>
</dbReference>
<dbReference type="InterPro" id="IPR036962">
    <property type="entry name" value="Glyco_hydro_3_N_sf"/>
</dbReference>
<dbReference type="InterPro" id="IPR013783">
    <property type="entry name" value="Ig-like_fold"/>
</dbReference>
<dbReference type="GO" id="GO:0016787">
    <property type="term" value="F:hydrolase activity"/>
    <property type="evidence" value="ECO:0007669"/>
    <property type="project" value="UniProtKB-KW"/>
</dbReference>
<evidence type="ECO:0000313" key="4">
    <source>
        <dbReference type="Proteomes" id="UP000828924"/>
    </source>
</evidence>
<dbReference type="InterPro" id="IPR051915">
    <property type="entry name" value="Cellulose_Degrad_GH3"/>
</dbReference>
<dbReference type="PRINTS" id="PR00133">
    <property type="entry name" value="GLHYDRLASE3"/>
</dbReference>
<dbReference type="Gene3D" id="3.20.20.300">
    <property type="entry name" value="Glycoside hydrolase, family 3, N-terminal domain"/>
    <property type="match status" value="1"/>
</dbReference>
<dbReference type="SUPFAM" id="SSF51445">
    <property type="entry name" value="(Trans)glycosidases"/>
    <property type="match status" value="1"/>
</dbReference>
<sequence>MKEVNGVNGVNGVHVDVGELLSRMTLREKVGQLNQRLFGWDCVARRRGGFELTDAFHAEVERWGGLGALYGLFRADAWSGRSWKDGIRPEERAEVAALVTDAVRSGSRHGVPPLVVEEAPHGHQALGSTLFPVNLNAGASWDPGLLAECARAVAAELRAGGVHLALVSALDLLRDPRWGRAEECFGEDPLLAAELTRALVEGMQGVGRSALATGGVGVVLKHFAAQGEGVGGRNGQSAVLGPRDLHELHLPAAEAGTRAGAVGVMAAYNDIDGVPCCANPELLTGLLRDAWGFDGLVMADGKAVDRLAAMTGSLREAARTALLAGVDLSLWDEAYTLLEEAAEDDPRTAEAIDRACGAVLRVKSVLGLLEADPVRPAVERVHPEAAPVRTAAELSGRLARRSLVLLENRTRTLPLALDAVREIAVIGPNAASATALLGDYVPPLLPEAERSVLDAVRDRLGDRVRVRHVPDDGREFEAATASADLVLAVLGGTSHRHYGDGFADNGAALRTRATCGEGVDLADLRLPGGQDALLRRARAATGAPLVAVVVAGRPHVLTEVLALADATLWAGYPGPYGADAVLDVLLGEAEPEGRLPMTLPADPGAVPVRYNDRRPADGVYVDAPRPVLRAFGYGQGYRTSRVTGLLAHAGEGSAAADRIVVTVELENESARPLPEVVQVYAHRTGGPAWPRVRELVAFRRVVLPPGTVTPVTFALTAERLFSGTREGRHGCTTLFAGELDVRINHHPWDTYDDTV</sequence>
<keyword evidence="1 3" id="KW-0378">Hydrolase</keyword>
<evidence type="ECO:0000313" key="3">
    <source>
        <dbReference type="EMBL" id="UNM13438.1"/>
    </source>
</evidence>
<dbReference type="SMART" id="SM01217">
    <property type="entry name" value="Fn3_like"/>
    <property type="match status" value="1"/>
</dbReference>
<dbReference type="Proteomes" id="UP000828924">
    <property type="component" value="Chromosome"/>
</dbReference>
<dbReference type="RefSeq" id="WP_242332339.1">
    <property type="nucleotide sequence ID" value="NZ_CP071872.1"/>
</dbReference>
<evidence type="ECO:0000259" key="2">
    <source>
        <dbReference type="SMART" id="SM01217"/>
    </source>
</evidence>
<dbReference type="Gene3D" id="3.40.50.1700">
    <property type="entry name" value="Glycoside hydrolase family 3 C-terminal domain"/>
    <property type="match status" value="1"/>
</dbReference>
<proteinExistence type="predicted"/>
<dbReference type="PANTHER" id="PTHR30620:SF123">
    <property type="entry name" value="BETA-XYLOSIDASE"/>
    <property type="match status" value="1"/>
</dbReference>
<organism evidence="3 4">
    <name type="scientific">Streptomyces formicae</name>
    <dbReference type="NCBI Taxonomy" id="1616117"/>
    <lineage>
        <taxon>Bacteria</taxon>
        <taxon>Bacillati</taxon>
        <taxon>Actinomycetota</taxon>
        <taxon>Actinomycetes</taxon>
        <taxon>Kitasatosporales</taxon>
        <taxon>Streptomycetaceae</taxon>
        <taxon>Streptomyces</taxon>
    </lineage>
</organism>
<evidence type="ECO:0000256" key="1">
    <source>
        <dbReference type="ARBA" id="ARBA00022801"/>
    </source>
</evidence>
<protein>
    <submittedName>
        <fullName evidence="3">Glycoside hydrolase family 3 C-terminal domain-containing protein</fullName>
    </submittedName>
</protein>
<dbReference type="InterPro" id="IPR001764">
    <property type="entry name" value="Glyco_hydro_3_N"/>
</dbReference>
<dbReference type="Gene3D" id="2.60.40.10">
    <property type="entry name" value="Immunoglobulins"/>
    <property type="match status" value="1"/>
</dbReference>
<dbReference type="InterPro" id="IPR017853">
    <property type="entry name" value="GH"/>
</dbReference>
<keyword evidence="4" id="KW-1185">Reference proteome</keyword>
<accession>A0ABY3WLC8</accession>
<dbReference type="InterPro" id="IPR026891">
    <property type="entry name" value="Fn3-like"/>
</dbReference>
<dbReference type="InterPro" id="IPR002772">
    <property type="entry name" value="Glyco_hydro_3_C"/>
</dbReference>
<dbReference type="SUPFAM" id="SSF52279">
    <property type="entry name" value="Beta-D-glucan exohydrolase, C-terminal domain"/>
    <property type="match status" value="1"/>
</dbReference>
<dbReference type="Pfam" id="PF00933">
    <property type="entry name" value="Glyco_hydro_3"/>
    <property type="match status" value="1"/>
</dbReference>
<dbReference type="InterPro" id="IPR036881">
    <property type="entry name" value="Glyco_hydro_3_C_sf"/>
</dbReference>
<reference evidence="3 4" key="1">
    <citation type="submission" date="2021-03" db="EMBL/GenBank/DDBJ databases">
        <title>Complete genome of Streptomyces formicae strain 1H-GS9 (DSM 100524).</title>
        <authorList>
            <person name="Atanasov K.E."/>
            <person name="Altabella T."/>
            <person name="Ferrer A."/>
        </authorList>
    </citation>
    <scope>NUCLEOTIDE SEQUENCE [LARGE SCALE GENOMIC DNA]</scope>
    <source>
        <strain evidence="3 4">1H-GS9</strain>
    </source>
</reference>
<name>A0ABY3WLC8_9ACTN</name>
<feature type="domain" description="Fibronectin type III-like" evidence="2">
    <location>
        <begin position="675"/>
        <end position="747"/>
    </location>
</feature>
<dbReference type="Pfam" id="PF14310">
    <property type="entry name" value="Fn3-like"/>
    <property type="match status" value="1"/>
</dbReference>